<dbReference type="SUPFAM" id="SSF55811">
    <property type="entry name" value="Nudix"/>
    <property type="match status" value="1"/>
</dbReference>
<dbReference type="CDD" id="cd04678">
    <property type="entry name" value="NUDIX_MTH2_Nudt15"/>
    <property type="match status" value="1"/>
</dbReference>
<dbReference type="RefSeq" id="XP_058312143.1">
    <property type="nucleotide sequence ID" value="XM_058449799.1"/>
</dbReference>
<dbReference type="Pfam" id="PF00293">
    <property type="entry name" value="NUDIX"/>
    <property type="match status" value="1"/>
</dbReference>
<dbReference type="InterPro" id="IPR020084">
    <property type="entry name" value="NUDIX_hydrolase_CS"/>
</dbReference>
<evidence type="ECO:0000259" key="3">
    <source>
        <dbReference type="PROSITE" id="PS51462"/>
    </source>
</evidence>
<dbReference type="PROSITE" id="PS00893">
    <property type="entry name" value="NUDIX_BOX"/>
    <property type="match status" value="1"/>
</dbReference>
<comment type="similarity">
    <text evidence="2">Belongs to the Nudix hydrolase family.</text>
</comment>
<dbReference type="InterPro" id="IPR020476">
    <property type="entry name" value="Nudix_hydrolase"/>
</dbReference>
<keyword evidence="5" id="KW-1185">Reference proteome</keyword>
<dbReference type="FunFam" id="3.90.79.10:FF:000060">
    <property type="entry name" value="Nudix hydrolase 1"/>
    <property type="match status" value="1"/>
</dbReference>
<keyword evidence="1 2" id="KW-0378">Hydrolase</keyword>
<name>A0A9W9NAK5_9EURO</name>
<proteinExistence type="inferred from homology"/>
<dbReference type="GeneID" id="83177100"/>
<reference evidence="4" key="1">
    <citation type="submission" date="2022-12" db="EMBL/GenBank/DDBJ databases">
        <authorList>
            <person name="Petersen C."/>
        </authorList>
    </citation>
    <scope>NUCLEOTIDE SEQUENCE</scope>
    <source>
        <strain evidence="4">IBT 15544</strain>
    </source>
</reference>
<dbReference type="EMBL" id="JAPQKR010000005">
    <property type="protein sequence ID" value="KAJ5216330.1"/>
    <property type="molecule type" value="Genomic_DNA"/>
</dbReference>
<dbReference type="GO" id="GO:0006203">
    <property type="term" value="P:dGTP catabolic process"/>
    <property type="evidence" value="ECO:0007669"/>
    <property type="project" value="TreeGrafter"/>
</dbReference>
<protein>
    <recommendedName>
        <fullName evidence="3">Nudix hydrolase domain-containing protein</fullName>
    </recommendedName>
</protein>
<dbReference type="AlphaFoldDB" id="A0A9W9NAK5"/>
<dbReference type="PROSITE" id="PS51462">
    <property type="entry name" value="NUDIX"/>
    <property type="match status" value="1"/>
</dbReference>
<accession>A0A9W9NAK5</accession>
<reference evidence="4" key="2">
    <citation type="journal article" date="2023" name="IMA Fungus">
        <title>Comparative genomic study of the Penicillium genus elucidates a diverse pangenome and 15 lateral gene transfer events.</title>
        <authorList>
            <person name="Petersen C."/>
            <person name="Sorensen T."/>
            <person name="Nielsen M.R."/>
            <person name="Sondergaard T.E."/>
            <person name="Sorensen J.L."/>
            <person name="Fitzpatrick D.A."/>
            <person name="Frisvad J.C."/>
            <person name="Nielsen K.L."/>
        </authorList>
    </citation>
    <scope>NUCLEOTIDE SEQUENCE</scope>
    <source>
        <strain evidence="4">IBT 15544</strain>
    </source>
</reference>
<comment type="caution">
    <text evidence="4">The sequence shown here is derived from an EMBL/GenBank/DDBJ whole genome shotgun (WGS) entry which is preliminary data.</text>
</comment>
<feature type="domain" description="Nudix hydrolase" evidence="3">
    <location>
        <begin position="2"/>
        <end position="137"/>
    </location>
</feature>
<dbReference type="InterPro" id="IPR000086">
    <property type="entry name" value="NUDIX_hydrolase_dom"/>
</dbReference>
<dbReference type="PANTHER" id="PTHR16099:SF5">
    <property type="entry name" value="NUCLEOTIDE TRIPHOSPHATE DIPHOSPHATASE NUDT15"/>
    <property type="match status" value="1"/>
</dbReference>
<gene>
    <name evidence="4" type="ORF">N7498_002737</name>
</gene>
<dbReference type="Proteomes" id="UP001150904">
    <property type="component" value="Unassembled WGS sequence"/>
</dbReference>
<dbReference type="GO" id="GO:0035539">
    <property type="term" value="F:8-oxo-7,8-dihydrodeoxyguanosine triphosphate pyrophosphatase activity"/>
    <property type="evidence" value="ECO:0007669"/>
    <property type="project" value="TreeGrafter"/>
</dbReference>
<evidence type="ECO:0000256" key="2">
    <source>
        <dbReference type="RuleBase" id="RU003476"/>
    </source>
</evidence>
<dbReference type="GO" id="GO:0005829">
    <property type="term" value="C:cytosol"/>
    <property type="evidence" value="ECO:0007669"/>
    <property type="project" value="TreeGrafter"/>
</dbReference>
<dbReference type="PRINTS" id="PR00502">
    <property type="entry name" value="NUDIXFAMILY"/>
</dbReference>
<organism evidence="4 5">
    <name type="scientific">Penicillium cinerascens</name>
    <dbReference type="NCBI Taxonomy" id="70096"/>
    <lineage>
        <taxon>Eukaryota</taxon>
        <taxon>Fungi</taxon>
        <taxon>Dikarya</taxon>
        <taxon>Ascomycota</taxon>
        <taxon>Pezizomycotina</taxon>
        <taxon>Eurotiomycetes</taxon>
        <taxon>Eurotiomycetidae</taxon>
        <taxon>Eurotiales</taxon>
        <taxon>Aspergillaceae</taxon>
        <taxon>Penicillium</taxon>
    </lineage>
</organism>
<dbReference type="OrthoDB" id="447842at2759"/>
<dbReference type="InterPro" id="IPR015797">
    <property type="entry name" value="NUDIX_hydrolase-like_dom_sf"/>
</dbReference>
<evidence type="ECO:0000256" key="1">
    <source>
        <dbReference type="ARBA" id="ARBA00022801"/>
    </source>
</evidence>
<dbReference type="PANTHER" id="PTHR16099">
    <property type="entry name" value="8-OXO-DGTP DIPHOSPHATES NUDT15"/>
    <property type="match status" value="1"/>
</dbReference>
<evidence type="ECO:0000313" key="4">
    <source>
        <dbReference type="EMBL" id="KAJ5216330.1"/>
    </source>
</evidence>
<sequence length="162" mass="18083">MEPKVGVGVFALNSEGQFILGERKGSHGAGTWALPGGHLEFGESFETCAARELLEETGLQIRNLQFLTAVNSVFEKEKKHYITIFMAGIVDAGAQPQNLEPEKCSGWEWISWDELKADNEAHMSSSGGRNLFLPLVELFRQRPTFKDQLSYVSDWHGDVINL</sequence>
<dbReference type="Gene3D" id="3.90.79.10">
    <property type="entry name" value="Nucleoside Triphosphate Pyrophosphohydrolase"/>
    <property type="match status" value="1"/>
</dbReference>
<evidence type="ECO:0000313" key="5">
    <source>
        <dbReference type="Proteomes" id="UP001150904"/>
    </source>
</evidence>